<sequence>MTGLCEGGNEPLSSLKVIVAFVDYLFRIIRMSDIRNIRLDDKSSQPNKIDIFHIYSAFNFLSVNYIRYCCSKVLEFFYLFER</sequence>
<dbReference type="Proteomes" id="UP001148838">
    <property type="component" value="Unassembled WGS sequence"/>
</dbReference>
<evidence type="ECO:0000313" key="2">
    <source>
        <dbReference type="Proteomes" id="UP001148838"/>
    </source>
</evidence>
<organism evidence="1 2">
    <name type="scientific">Periplaneta americana</name>
    <name type="common">American cockroach</name>
    <name type="synonym">Blatta americana</name>
    <dbReference type="NCBI Taxonomy" id="6978"/>
    <lineage>
        <taxon>Eukaryota</taxon>
        <taxon>Metazoa</taxon>
        <taxon>Ecdysozoa</taxon>
        <taxon>Arthropoda</taxon>
        <taxon>Hexapoda</taxon>
        <taxon>Insecta</taxon>
        <taxon>Pterygota</taxon>
        <taxon>Neoptera</taxon>
        <taxon>Polyneoptera</taxon>
        <taxon>Dictyoptera</taxon>
        <taxon>Blattodea</taxon>
        <taxon>Blattoidea</taxon>
        <taxon>Blattidae</taxon>
        <taxon>Blattinae</taxon>
        <taxon>Periplaneta</taxon>
    </lineage>
</organism>
<reference evidence="1 2" key="1">
    <citation type="journal article" date="2022" name="Allergy">
        <title>Genome assembly and annotation of Periplaneta americana reveal a comprehensive cockroach allergen profile.</title>
        <authorList>
            <person name="Wang L."/>
            <person name="Xiong Q."/>
            <person name="Saelim N."/>
            <person name="Wang L."/>
            <person name="Nong W."/>
            <person name="Wan A.T."/>
            <person name="Shi M."/>
            <person name="Liu X."/>
            <person name="Cao Q."/>
            <person name="Hui J.H.L."/>
            <person name="Sookrung N."/>
            <person name="Leung T.F."/>
            <person name="Tungtrongchitr A."/>
            <person name="Tsui S.K.W."/>
        </authorList>
    </citation>
    <scope>NUCLEOTIDE SEQUENCE [LARGE SCALE GENOMIC DNA]</scope>
    <source>
        <strain evidence="1">PWHHKU_190912</strain>
    </source>
</reference>
<proteinExistence type="predicted"/>
<evidence type="ECO:0000313" key="1">
    <source>
        <dbReference type="EMBL" id="KAJ4446471.1"/>
    </source>
</evidence>
<gene>
    <name evidence="1" type="ORF">ANN_13167</name>
</gene>
<comment type="caution">
    <text evidence="1">The sequence shown here is derived from an EMBL/GenBank/DDBJ whole genome shotgun (WGS) entry which is preliminary data.</text>
</comment>
<accession>A0ABQ8TIN0</accession>
<name>A0ABQ8TIN0_PERAM</name>
<protein>
    <submittedName>
        <fullName evidence="1">Uncharacterized protein</fullName>
    </submittedName>
</protein>
<keyword evidence="2" id="KW-1185">Reference proteome</keyword>
<dbReference type="EMBL" id="JAJSOF020000009">
    <property type="protein sequence ID" value="KAJ4446471.1"/>
    <property type="molecule type" value="Genomic_DNA"/>
</dbReference>